<protein>
    <submittedName>
        <fullName evidence="1">Uncharacterized protein</fullName>
    </submittedName>
</protein>
<proteinExistence type="predicted"/>
<keyword evidence="2" id="KW-1185">Reference proteome</keyword>
<name>B9SGB7_RICCO</name>
<evidence type="ECO:0000313" key="2">
    <source>
        <dbReference type="Proteomes" id="UP000008311"/>
    </source>
</evidence>
<reference evidence="2" key="1">
    <citation type="journal article" date="2010" name="Nat. Biotechnol.">
        <title>Draft genome sequence of the oilseed species Ricinus communis.</title>
        <authorList>
            <person name="Chan A.P."/>
            <person name="Crabtree J."/>
            <person name="Zhao Q."/>
            <person name="Lorenzi H."/>
            <person name="Orvis J."/>
            <person name="Puiu D."/>
            <person name="Melake-Berhan A."/>
            <person name="Jones K.M."/>
            <person name="Redman J."/>
            <person name="Chen G."/>
            <person name="Cahoon E.B."/>
            <person name="Gedil M."/>
            <person name="Stanke M."/>
            <person name="Haas B.J."/>
            <person name="Wortman J.R."/>
            <person name="Fraser-Liggett C.M."/>
            <person name="Ravel J."/>
            <person name="Rabinowicz P.D."/>
        </authorList>
    </citation>
    <scope>NUCLEOTIDE SEQUENCE [LARGE SCALE GENOMIC DNA]</scope>
    <source>
        <strain evidence="2">cv. Hale</strain>
    </source>
</reference>
<dbReference type="Proteomes" id="UP000008311">
    <property type="component" value="Unassembled WGS sequence"/>
</dbReference>
<evidence type="ECO:0000313" key="1">
    <source>
        <dbReference type="EMBL" id="EEF37363.1"/>
    </source>
</evidence>
<dbReference type="InParanoid" id="B9SGB7"/>
<organism evidence="1 2">
    <name type="scientific">Ricinus communis</name>
    <name type="common">Castor bean</name>
    <dbReference type="NCBI Taxonomy" id="3988"/>
    <lineage>
        <taxon>Eukaryota</taxon>
        <taxon>Viridiplantae</taxon>
        <taxon>Streptophyta</taxon>
        <taxon>Embryophyta</taxon>
        <taxon>Tracheophyta</taxon>
        <taxon>Spermatophyta</taxon>
        <taxon>Magnoliopsida</taxon>
        <taxon>eudicotyledons</taxon>
        <taxon>Gunneridae</taxon>
        <taxon>Pentapetalae</taxon>
        <taxon>rosids</taxon>
        <taxon>fabids</taxon>
        <taxon>Malpighiales</taxon>
        <taxon>Euphorbiaceae</taxon>
        <taxon>Acalyphoideae</taxon>
        <taxon>Acalypheae</taxon>
        <taxon>Ricinus</taxon>
    </lineage>
</organism>
<dbReference type="EMBL" id="EQ973951">
    <property type="protein sequence ID" value="EEF37363.1"/>
    <property type="molecule type" value="Genomic_DNA"/>
</dbReference>
<accession>B9SGB7</accession>
<dbReference type="AlphaFoldDB" id="B9SGB7"/>
<gene>
    <name evidence="1" type="ORF">RCOM_0881740</name>
</gene>
<sequence>MAYLMISMTTTTPTSLQKKYDTKEAGTEKYVVSRYLKYQMIDDKSVEAQSHEL</sequence>